<protein>
    <submittedName>
        <fullName evidence="2">Uncharacterized protein</fullName>
    </submittedName>
</protein>
<name>A0A319E181_9EURO</name>
<evidence type="ECO:0000313" key="3">
    <source>
        <dbReference type="Proteomes" id="UP000248340"/>
    </source>
</evidence>
<dbReference type="VEuPathDB" id="FungiDB:BO82DRAFT_389860"/>
<dbReference type="AlphaFoldDB" id="A0A319E181"/>
<dbReference type="EMBL" id="KZ821682">
    <property type="protein sequence ID" value="PYH84852.1"/>
    <property type="molecule type" value="Genomic_DNA"/>
</dbReference>
<keyword evidence="1" id="KW-1133">Transmembrane helix</keyword>
<keyword evidence="3" id="KW-1185">Reference proteome</keyword>
<dbReference type="GeneID" id="37141221"/>
<proteinExistence type="predicted"/>
<dbReference type="Proteomes" id="UP000248340">
    <property type="component" value="Unassembled WGS sequence"/>
</dbReference>
<organism evidence="2 3">
    <name type="scientific">Aspergillus uvarum CBS 121591</name>
    <dbReference type="NCBI Taxonomy" id="1448315"/>
    <lineage>
        <taxon>Eukaryota</taxon>
        <taxon>Fungi</taxon>
        <taxon>Dikarya</taxon>
        <taxon>Ascomycota</taxon>
        <taxon>Pezizomycotina</taxon>
        <taxon>Eurotiomycetes</taxon>
        <taxon>Eurotiomycetidae</taxon>
        <taxon>Eurotiales</taxon>
        <taxon>Aspergillaceae</taxon>
        <taxon>Aspergillus</taxon>
        <taxon>Aspergillus subgen. Circumdati</taxon>
    </lineage>
</organism>
<feature type="transmembrane region" description="Helical" evidence="1">
    <location>
        <begin position="41"/>
        <end position="62"/>
    </location>
</feature>
<gene>
    <name evidence="2" type="ORF">BO82DRAFT_389860</name>
</gene>
<sequence length="63" mass="7432">MMNFLYRFGVSILFGSDYCGERISRVRQGWNTTSLLGFGDFVFLIFYWPCMVARIPICFLIFD</sequence>
<dbReference type="RefSeq" id="XP_025495052.1">
    <property type="nucleotide sequence ID" value="XM_025638479.1"/>
</dbReference>
<accession>A0A319E181</accession>
<evidence type="ECO:0000256" key="1">
    <source>
        <dbReference type="SAM" id="Phobius"/>
    </source>
</evidence>
<reference evidence="2 3" key="1">
    <citation type="submission" date="2016-12" db="EMBL/GenBank/DDBJ databases">
        <title>The genomes of Aspergillus section Nigri reveals drivers in fungal speciation.</title>
        <authorList>
            <consortium name="DOE Joint Genome Institute"/>
            <person name="Vesth T.C."/>
            <person name="Nybo J."/>
            <person name="Theobald S."/>
            <person name="Brandl J."/>
            <person name="Frisvad J.C."/>
            <person name="Nielsen K.F."/>
            <person name="Lyhne E.K."/>
            <person name="Kogle M.E."/>
            <person name="Kuo A."/>
            <person name="Riley R."/>
            <person name="Clum A."/>
            <person name="Nolan M."/>
            <person name="Lipzen A."/>
            <person name="Salamov A."/>
            <person name="Henrissat B."/>
            <person name="Wiebenga A."/>
            <person name="De Vries R.P."/>
            <person name="Grigoriev I.V."/>
            <person name="Mortensen U.H."/>
            <person name="Andersen M.R."/>
            <person name="Baker S.E."/>
        </authorList>
    </citation>
    <scope>NUCLEOTIDE SEQUENCE [LARGE SCALE GENOMIC DNA]</scope>
    <source>
        <strain evidence="2 3">CBS 121591</strain>
    </source>
</reference>
<keyword evidence="1" id="KW-0472">Membrane</keyword>
<evidence type="ECO:0000313" key="2">
    <source>
        <dbReference type="EMBL" id="PYH84852.1"/>
    </source>
</evidence>
<keyword evidence="1" id="KW-0812">Transmembrane</keyword>